<name>A0ABZ3FX41_9ACTN</name>
<accession>A0ABZ3FX41</accession>
<dbReference type="CDD" id="cd00592">
    <property type="entry name" value="HTH_MerR-like"/>
    <property type="match status" value="1"/>
</dbReference>
<sequence>MRISDCADLTGTTVRTIRYYHQIGLLPVPEGGLRRDYGLEHIARILRIRWLAEAGLPLETVADLIAAETEAGEPTPNPDAGSLRDLYATAAGLEDRIAELRTQQQKIAALIAMAEEGRGLTALPPAVALFYDRIARKVDDPATLKVLNRERRLAELFAQRGLVPRRADALITTLTDEDMAVIVDFYARYARLGSLPDDDATAEIDSLVDALVGWCATNLDLTRAFLDLLPRWARAPRAMSTLVNFSVLVCSDGRQAEVIRRAIPAAVALVDGADEPKGSPR</sequence>
<keyword evidence="4" id="KW-1185">Reference proteome</keyword>
<organism evidence="3 4">
    <name type="scientific">Ammonicoccus fulvus</name>
    <dbReference type="NCBI Taxonomy" id="3138240"/>
    <lineage>
        <taxon>Bacteria</taxon>
        <taxon>Bacillati</taxon>
        <taxon>Actinomycetota</taxon>
        <taxon>Actinomycetes</taxon>
        <taxon>Propionibacteriales</taxon>
        <taxon>Propionibacteriaceae</taxon>
        <taxon>Ammonicoccus</taxon>
    </lineage>
</organism>
<dbReference type="RefSeq" id="WP_425310593.1">
    <property type="nucleotide sequence ID" value="NZ_CP154795.1"/>
</dbReference>
<dbReference type="PANTHER" id="PTHR30204">
    <property type="entry name" value="REDOX-CYCLING DRUG-SENSING TRANSCRIPTIONAL ACTIVATOR SOXR"/>
    <property type="match status" value="1"/>
</dbReference>
<dbReference type="SUPFAM" id="SSF46955">
    <property type="entry name" value="Putative DNA-binding domain"/>
    <property type="match status" value="1"/>
</dbReference>
<evidence type="ECO:0000259" key="2">
    <source>
        <dbReference type="PROSITE" id="PS50937"/>
    </source>
</evidence>
<evidence type="ECO:0000256" key="1">
    <source>
        <dbReference type="ARBA" id="ARBA00023125"/>
    </source>
</evidence>
<dbReference type="InterPro" id="IPR000551">
    <property type="entry name" value="MerR-type_HTH_dom"/>
</dbReference>
<dbReference type="InterPro" id="IPR009061">
    <property type="entry name" value="DNA-bd_dom_put_sf"/>
</dbReference>
<reference evidence="3 4" key="1">
    <citation type="submission" date="2024-04" db="EMBL/GenBank/DDBJ databases">
        <title>Isolation of an actinomycete strain from pig manure.</title>
        <authorList>
            <person name="Gong T."/>
            <person name="Yu Z."/>
            <person name="An M."/>
            <person name="Wei C."/>
            <person name="Yang W."/>
            <person name="Liu L."/>
        </authorList>
    </citation>
    <scope>NUCLEOTIDE SEQUENCE [LARGE SCALE GENOMIC DNA]</scope>
    <source>
        <strain evidence="3 4">ZF39</strain>
    </source>
</reference>
<keyword evidence="1" id="KW-0238">DNA-binding</keyword>
<dbReference type="PROSITE" id="PS50937">
    <property type="entry name" value="HTH_MERR_2"/>
    <property type="match status" value="1"/>
</dbReference>
<dbReference type="InterPro" id="IPR047057">
    <property type="entry name" value="MerR_fam"/>
</dbReference>
<dbReference type="SMART" id="SM00422">
    <property type="entry name" value="HTH_MERR"/>
    <property type="match status" value="1"/>
</dbReference>
<evidence type="ECO:0000313" key="3">
    <source>
        <dbReference type="EMBL" id="XAN09141.1"/>
    </source>
</evidence>
<dbReference type="Gene3D" id="1.10.1660.10">
    <property type="match status" value="1"/>
</dbReference>
<feature type="domain" description="HTH merR-type" evidence="2">
    <location>
        <begin position="1"/>
        <end position="67"/>
    </location>
</feature>
<dbReference type="Proteomes" id="UP001442841">
    <property type="component" value="Chromosome"/>
</dbReference>
<dbReference type="Pfam" id="PF13411">
    <property type="entry name" value="MerR_1"/>
    <property type="match status" value="1"/>
</dbReference>
<dbReference type="PANTHER" id="PTHR30204:SF93">
    <property type="entry name" value="HTH MERR-TYPE DOMAIN-CONTAINING PROTEIN"/>
    <property type="match status" value="1"/>
</dbReference>
<gene>
    <name evidence="3" type="ORF">AADG42_18065</name>
</gene>
<protein>
    <submittedName>
        <fullName evidence="3">MerR family transcriptional regulator</fullName>
    </submittedName>
</protein>
<dbReference type="EMBL" id="CP154795">
    <property type="protein sequence ID" value="XAN09141.1"/>
    <property type="molecule type" value="Genomic_DNA"/>
</dbReference>
<evidence type="ECO:0000313" key="4">
    <source>
        <dbReference type="Proteomes" id="UP001442841"/>
    </source>
</evidence>
<proteinExistence type="predicted"/>